<keyword evidence="5" id="KW-0406">Ion transport</keyword>
<dbReference type="GO" id="GO:0005254">
    <property type="term" value="F:chloride channel activity"/>
    <property type="evidence" value="ECO:0007669"/>
    <property type="project" value="UniProtKB-KW"/>
</dbReference>
<feature type="transmembrane region" description="Helical" evidence="10">
    <location>
        <begin position="426"/>
        <end position="452"/>
    </location>
</feature>
<evidence type="ECO:0000256" key="8">
    <source>
        <dbReference type="ARBA" id="ARBA00023214"/>
    </source>
</evidence>
<feature type="transmembrane region" description="Helical" evidence="10">
    <location>
        <begin position="229"/>
        <end position="254"/>
    </location>
</feature>
<dbReference type="InParanoid" id="A0A1Z5JBQ7"/>
<keyword evidence="3 10" id="KW-0812">Transmembrane</keyword>
<evidence type="ECO:0000256" key="7">
    <source>
        <dbReference type="ARBA" id="ARBA00023173"/>
    </source>
</evidence>
<dbReference type="Proteomes" id="UP000198406">
    <property type="component" value="Unassembled WGS sequence"/>
</dbReference>
<evidence type="ECO:0000313" key="12">
    <source>
        <dbReference type="Proteomes" id="UP000198406"/>
    </source>
</evidence>
<keyword evidence="6 10" id="KW-0472">Membrane</keyword>
<evidence type="ECO:0000256" key="9">
    <source>
        <dbReference type="ARBA" id="ARBA00023303"/>
    </source>
</evidence>
<evidence type="ECO:0000256" key="3">
    <source>
        <dbReference type="ARBA" id="ARBA00022692"/>
    </source>
</evidence>
<keyword evidence="12" id="KW-1185">Reference proteome</keyword>
<dbReference type="GO" id="GO:0034707">
    <property type="term" value="C:chloride channel complex"/>
    <property type="evidence" value="ECO:0007669"/>
    <property type="project" value="UniProtKB-KW"/>
</dbReference>
<evidence type="ECO:0000256" key="6">
    <source>
        <dbReference type="ARBA" id="ARBA00023136"/>
    </source>
</evidence>
<keyword evidence="8" id="KW-0868">Chloride</keyword>
<dbReference type="AlphaFoldDB" id="A0A1Z5JBQ7"/>
<dbReference type="CDD" id="cd00400">
    <property type="entry name" value="Voltage_gated_ClC"/>
    <property type="match status" value="1"/>
</dbReference>
<comment type="caution">
    <text evidence="11">The sequence shown here is derived from an EMBL/GenBank/DDBJ whole genome shotgun (WGS) entry which is preliminary data.</text>
</comment>
<feature type="transmembrane region" description="Helical" evidence="10">
    <location>
        <begin position="43"/>
        <end position="63"/>
    </location>
</feature>
<evidence type="ECO:0008006" key="13">
    <source>
        <dbReference type="Google" id="ProtNLM"/>
    </source>
</evidence>
<evidence type="ECO:0000256" key="2">
    <source>
        <dbReference type="ARBA" id="ARBA00022448"/>
    </source>
</evidence>
<dbReference type="PANTHER" id="PTHR43427">
    <property type="entry name" value="CHLORIDE CHANNEL PROTEIN CLC-E"/>
    <property type="match status" value="1"/>
</dbReference>
<organism evidence="11 12">
    <name type="scientific">Fistulifera solaris</name>
    <name type="common">Oleaginous diatom</name>
    <dbReference type="NCBI Taxonomy" id="1519565"/>
    <lineage>
        <taxon>Eukaryota</taxon>
        <taxon>Sar</taxon>
        <taxon>Stramenopiles</taxon>
        <taxon>Ochrophyta</taxon>
        <taxon>Bacillariophyta</taxon>
        <taxon>Bacillariophyceae</taxon>
        <taxon>Bacillariophycidae</taxon>
        <taxon>Naviculales</taxon>
        <taxon>Naviculaceae</taxon>
        <taxon>Fistulifera</taxon>
    </lineage>
</organism>
<dbReference type="PANTHER" id="PTHR43427:SF6">
    <property type="entry name" value="CHLORIDE CHANNEL PROTEIN CLC-E"/>
    <property type="match status" value="1"/>
</dbReference>
<feature type="transmembrane region" description="Helical" evidence="10">
    <location>
        <begin position="325"/>
        <end position="346"/>
    </location>
</feature>
<proteinExistence type="predicted"/>
<keyword evidence="7" id="KW-0869">Chloride channel</keyword>
<sequence length="563" mass="60362">MSHLPIATKDESDTAIHNEYLQDNMDIFFDEIESPSASAQKQLTTLATASIVGVLTGVNIVIFKRSIEVMREFCYGDSYIANHFPLFSIPMIGGIAVGLVLLSGELPPGLRQTVTEVDRDSMASMMPERTAERSPLRQLQQGARKAFAAATTLGSGNSLGPEGPSVEAGMTMARVVSNFVNDDRTRRFQENARKVLVSRGESSEDRRDGYWSQLDDSPIIHEAIKRRRLFLSCGAAAGVSAGFNAPLAGVFFALEVVQRALLAASEEDDDTPNSKTQDSLTVDSISISAILLSSVLSALVIKFLLGSEEALRVPSFSLTNPLFELPLYLLLGSFAGILAASFSAFAKLTKSVFVGELGPEFLKDFFKTIPKNTKPLVGSLFCGLMGVTYPQTLFFGYETLNGLLASKVFPTQDALSLLAAKFSTTAVAASSGLVGGTFAPSIFLGGMLGAAFHNSAESFAHFLTNTFPQISPLVFDVSDLPAYAMVGGASVLAALFRAPLTASLLLFESTKNYDVILPLMASAGIGSLVGDIIEQLLEEQRRDLDNVSWGDLAMKNAQKGDEH</sequence>
<gene>
    <name evidence="11" type="ORF">FisN_22Lh128</name>
</gene>
<dbReference type="Gene3D" id="1.10.3080.10">
    <property type="entry name" value="Clc chloride channel"/>
    <property type="match status" value="1"/>
</dbReference>
<reference evidence="11 12" key="1">
    <citation type="journal article" date="2015" name="Plant Cell">
        <title>Oil accumulation by the oleaginous diatom Fistulifera solaris as revealed by the genome and transcriptome.</title>
        <authorList>
            <person name="Tanaka T."/>
            <person name="Maeda Y."/>
            <person name="Veluchamy A."/>
            <person name="Tanaka M."/>
            <person name="Abida H."/>
            <person name="Marechal E."/>
            <person name="Bowler C."/>
            <person name="Muto M."/>
            <person name="Sunaga Y."/>
            <person name="Tanaka M."/>
            <person name="Yoshino T."/>
            <person name="Taniguchi T."/>
            <person name="Fukuda Y."/>
            <person name="Nemoto M."/>
            <person name="Matsumoto M."/>
            <person name="Wong P.S."/>
            <person name="Aburatani S."/>
            <person name="Fujibuchi W."/>
        </authorList>
    </citation>
    <scope>NUCLEOTIDE SEQUENCE [LARGE SCALE GENOMIC DNA]</scope>
    <source>
        <strain evidence="11 12">JPCC DA0580</strain>
    </source>
</reference>
<dbReference type="Pfam" id="PF00654">
    <property type="entry name" value="Voltage_CLC"/>
    <property type="match status" value="1"/>
</dbReference>
<dbReference type="PRINTS" id="PR00762">
    <property type="entry name" value="CLCHANNEL"/>
</dbReference>
<evidence type="ECO:0000256" key="4">
    <source>
        <dbReference type="ARBA" id="ARBA00022989"/>
    </source>
</evidence>
<evidence type="ECO:0000256" key="5">
    <source>
        <dbReference type="ARBA" id="ARBA00023065"/>
    </source>
</evidence>
<evidence type="ECO:0000256" key="1">
    <source>
        <dbReference type="ARBA" id="ARBA00004141"/>
    </source>
</evidence>
<comment type="subcellular location">
    <subcellularLocation>
        <location evidence="1">Membrane</location>
        <topology evidence="1">Multi-pass membrane protein</topology>
    </subcellularLocation>
</comment>
<name>A0A1Z5JBQ7_FISSO</name>
<evidence type="ECO:0000256" key="10">
    <source>
        <dbReference type="SAM" id="Phobius"/>
    </source>
</evidence>
<dbReference type="EMBL" id="BDSP01000041">
    <property type="protein sequence ID" value="GAX11444.1"/>
    <property type="molecule type" value="Genomic_DNA"/>
</dbReference>
<protein>
    <recommendedName>
        <fullName evidence="13">Chloride channel protein</fullName>
    </recommendedName>
</protein>
<dbReference type="SUPFAM" id="SSF81340">
    <property type="entry name" value="Clc chloride channel"/>
    <property type="match status" value="1"/>
</dbReference>
<keyword evidence="4 10" id="KW-1133">Transmembrane helix</keyword>
<feature type="transmembrane region" description="Helical" evidence="10">
    <location>
        <begin position="285"/>
        <end position="305"/>
    </location>
</feature>
<keyword evidence="9" id="KW-0407">Ion channel</keyword>
<dbReference type="OrthoDB" id="4564at2759"/>
<dbReference type="InterPro" id="IPR001807">
    <property type="entry name" value="ClC"/>
</dbReference>
<evidence type="ECO:0000313" key="11">
    <source>
        <dbReference type="EMBL" id="GAX11444.1"/>
    </source>
</evidence>
<dbReference type="InterPro" id="IPR014743">
    <property type="entry name" value="Cl-channel_core"/>
</dbReference>
<accession>A0A1Z5JBQ7</accession>
<dbReference type="InterPro" id="IPR050368">
    <property type="entry name" value="ClC-type_chloride_channel"/>
</dbReference>
<keyword evidence="2" id="KW-0813">Transport</keyword>